<protein>
    <recommendedName>
        <fullName evidence="2">GTP diphosphokinase</fullName>
        <ecNumber evidence="2">2.7.6.5</ecNumber>
    </recommendedName>
</protein>
<dbReference type="PANTHER" id="PTHR21262">
    <property type="entry name" value="GUANOSINE-3',5'-BIS DIPHOSPHATE 3'-PYROPHOSPHOHYDROLASE"/>
    <property type="match status" value="1"/>
</dbReference>
<dbReference type="Pfam" id="PF13328">
    <property type="entry name" value="HD_4"/>
    <property type="match status" value="1"/>
</dbReference>
<proteinExistence type="inferred from homology"/>
<keyword evidence="3" id="KW-0106">Calcium</keyword>
<dbReference type="SUPFAM" id="SSF47473">
    <property type="entry name" value="EF-hand"/>
    <property type="match status" value="1"/>
</dbReference>
<dbReference type="OrthoDB" id="427950at2759"/>
<accession>A0A8T0HAM4</accession>
<dbReference type="InterPro" id="IPR018247">
    <property type="entry name" value="EF_Hand_1_Ca_BS"/>
</dbReference>
<dbReference type="InterPro" id="IPR019734">
    <property type="entry name" value="TPR_rpt"/>
</dbReference>
<evidence type="ECO:0000256" key="4">
    <source>
        <dbReference type="ARBA" id="ARBA00023016"/>
    </source>
</evidence>
<dbReference type="PANTHER" id="PTHR21262:SF12">
    <property type="entry name" value="GTP DIPHOSPHOKINASE CRSH, CHLOROPLASTIC-RELATED"/>
    <property type="match status" value="1"/>
</dbReference>
<comment type="similarity">
    <text evidence="1">Belongs to the RelA/SpoT family.</text>
</comment>
<dbReference type="InterPro" id="IPR011990">
    <property type="entry name" value="TPR-like_helical_dom_sf"/>
</dbReference>
<feature type="domain" description="EF-hand" evidence="7">
    <location>
        <begin position="736"/>
        <end position="768"/>
    </location>
</feature>
<dbReference type="InterPro" id="IPR043519">
    <property type="entry name" value="NT_sf"/>
</dbReference>
<dbReference type="SMART" id="SM00054">
    <property type="entry name" value="EFh"/>
    <property type="match status" value="2"/>
</dbReference>
<dbReference type="GO" id="GO:0015969">
    <property type="term" value="P:guanosine tetraphosphate metabolic process"/>
    <property type="evidence" value="ECO:0007669"/>
    <property type="project" value="InterPro"/>
</dbReference>
<evidence type="ECO:0000256" key="3">
    <source>
        <dbReference type="ARBA" id="ARBA00022837"/>
    </source>
</evidence>
<dbReference type="GO" id="GO:0005525">
    <property type="term" value="F:GTP binding"/>
    <property type="evidence" value="ECO:0007669"/>
    <property type="project" value="UniProtKB-KW"/>
</dbReference>
<evidence type="ECO:0000313" key="9">
    <source>
        <dbReference type="EMBL" id="KAG0568473.1"/>
    </source>
</evidence>
<evidence type="ECO:0000256" key="2">
    <source>
        <dbReference type="ARBA" id="ARBA00013251"/>
    </source>
</evidence>
<dbReference type="SMART" id="SM00028">
    <property type="entry name" value="TPR"/>
    <property type="match status" value="6"/>
</dbReference>
<evidence type="ECO:0000259" key="7">
    <source>
        <dbReference type="PROSITE" id="PS50222"/>
    </source>
</evidence>
<keyword evidence="5" id="KW-0342">GTP-binding</keyword>
<dbReference type="Gene3D" id="1.10.238.10">
    <property type="entry name" value="EF-hand"/>
    <property type="match status" value="1"/>
</dbReference>
<feature type="domain" description="HD" evidence="8">
    <location>
        <begin position="339"/>
        <end position="439"/>
    </location>
</feature>
<dbReference type="GO" id="GO:0006396">
    <property type="term" value="P:RNA processing"/>
    <property type="evidence" value="ECO:0007669"/>
    <property type="project" value="InterPro"/>
</dbReference>
<dbReference type="PROSITE" id="PS50222">
    <property type="entry name" value="EF_HAND_2"/>
    <property type="match status" value="2"/>
</dbReference>
<dbReference type="Pfam" id="PF13499">
    <property type="entry name" value="EF-hand_7"/>
    <property type="match status" value="1"/>
</dbReference>
<feature type="region of interest" description="Disordered" evidence="6">
    <location>
        <begin position="117"/>
        <end position="147"/>
    </location>
</feature>
<dbReference type="InterPro" id="IPR007685">
    <property type="entry name" value="RelA_SpoT"/>
</dbReference>
<sequence length="1335" mass="147172">MAVCACSTGLLQLLPKAPAVTSSLSSQLRPEKGVQVQCAVTSLSADCVCSLGYGGSKGTLIHSSSLDNSQKRSSFRHGRSNRGGGDFRKGHKGCGRLEHKQIIHVQARVQDIVEHETYDGNELDGNNRSRDRSRRQNNGGERRRRVQVITNNGFVDLEEQLGIKKETKEGKLKLRLSSQQNRNRVQRDEEGRLYFEYDFNGAEVDDPDIESSSFYSAEELQTRQEGDAPSLAQAATPLEIGTFLASERDTGRGAGLEFGAEEQWSSEQEVEIESESSKLLLGTPGGQRVAELVGAWDGLAGRLPPDFATKSGSKLLLAALKLTVGTLQHASPIEDGRKPLSRALSVAFILADLRMDAEVIAAGLLREVVEIGYLSISEVEKVLGNEVGVLLKDCSRVKHMPSLLETLDDASVKAVRQYCLAFHDVRAVVVEVAARLDTMRYVQVLPKYKQQILALETMQIYAPLAHAMGTGKISHELEDLGFWVLFPDSYSYIGSWLKEHFADGNDVVQQCRDNLRKALKEDSEMNSLIETVKISGRCKSKYSTMKKLLRDGRSPEEVFDVLGLRVILVPKKETSKENCARACYRTLEIATTLWDEVPGRLKDYIAKPKKNGYESLHLAVALSNRGNWSPLMEIQIRTAEMDAMAEGGLASHSLYKGGLTDPEQAGYLKAIMQAAADVATTRFSDLTNNTVEVIGGSNMQNTVNDHMFTLFDKNNDGVISMDEFKDVIGELGGDGEDAHELMKLVDSNFDGSVSQEEFKDFRRQVKIFENLAGVDRQFTTQLDQKLLTAAATSQNGNGTVSEEKSSTTGSEVLLQLDDIMTAVQENAVESIAKTNGSAIPSTSVQEVDYPSKELEQQMWMDRVSDSAKGSTSSSGVQSPARLAKPSKPAPVSAEKFNVGNGVSDVYGAQRYPWQSSTIGEVEKEDTTQLYSQESDAESDLDRALATARKQLAAGDIRGAHGMLQKLAKKHPSNADVMVHLAQLERKRGDSVAAGAYYERAVGIFKEGDYCLNHVKALQAWGSLEAQARNSGRARYLYLESVRIAHRGERNGVQELKGAGVYGLHGWAMLEQKIGNWGKARELLERAAKIQPGNAVVHQTRALLESRAHNFAAARYHFRLAVESAPEDVKCWQAWALFEANQGKRGKMRQLFQKALDVEPGNVYALQAWAHQESLQDSDSARERARKLYQRCVDVNPGNVHSWQAWALMEHQAGNVTAARVLFERGLGVNPQSIPCLQAYAHMERVSGNLKAAQKLLMAAVTLDYGNSAVLMEIALTEEAMGNQEVAAEYFRKAGILDKQKSRVKRRMFESRKAVPKFKVPKSKDSKSTPSDVQPI</sequence>
<organism evidence="9 10">
    <name type="scientific">Ceratodon purpureus</name>
    <name type="common">Fire moss</name>
    <name type="synonym">Dicranum purpureum</name>
    <dbReference type="NCBI Taxonomy" id="3225"/>
    <lineage>
        <taxon>Eukaryota</taxon>
        <taxon>Viridiplantae</taxon>
        <taxon>Streptophyta</taxon>
        <taxon>Embryophyta</taxon>
        <taxon>Bryophyta</taxon>
        <taxon>Bryophytina</taxon>
        <taxon>Bryopsida</taxon>
        <taxon>Dicranidae</taxon>
        <taxon>Pseudoditrichales</taxon>
        <taxon>Ditrichaceae</taxon>
        <taxon>Ceratodon</taxon>
    </lineage>
</organism>
<evidence type="ECO:0000256" key="5">
    <source>
        <dbReference type="ARBA" id="ARBA00023134"/>
    </source>
</evidence>
<dbReference type="Proteomes" id="UP000822688">
    <property type="component" value="Chromosome 6"/>
</dbReference>
<keyword evidence="5" id="KW-0547">Nucleotide-binding</keyword>
<evidence type="ECO:0000259" key="8">
    <source>
        <dbReference type="PROSITE" id="PS51831"/>
    </source>
</evidence>
<keyword evidence="10" id="KW-1185">Reference proteome</keyword>
<dbReference type="PROSITE" id="PS51831">
    <property type="entry name" value="HD"/>
    <property type="match status" value="1"/>
</dbReference>
<evidence type="ECO:0000313" key="10">
    <source>
        <dbReference type="Proteomes" id="UP000822688"/>
    </source>
</evidence>
<gene>
    <name evidence="9" type="ORF">KC19_6G021700</name>
</gene>
<feature type="region of interest" description="Disordered" evidence="6">
    <location>
        <begin position="1314"/>
        <end position="1335"/>
    </location>
</feature>
<dbReference type="InterPro" id="IPR002048">
    <property type="entry name" value="EF_hand_dom"/>
</dbReference>
<dbReference type="SMART" id="SM00954">
    <property type="entry name" value="RelA_SpoT"/>
    <property type="match status" value="1"/>
</dbReference>
<evidence type="ECO:0000256" key="6">
    <source>
        <dbReference type="SAM" id="MobiDB-lite"/>
    </source>
</evidence>
<dbReference type="SMART" id="SM00386">
    <property type="entry name" value="HAT"/>
    <property type="match status" value="6"/>
</dbReference>
<dbReference type="InterPro" id="IPR003107">
    <property type="entry name" value="HAT"/>
</dbReference>
<dbReference type="GO" id="GO:0005509">
    <property type="term" value="F:calcium ion binding"/>
    <property type="evidence" value="ECO:0007669"/>
    <property type="project" value="InterPro"/>
</dbReference>
<dbReference type="EMBL" id="CM026427">
    <property type="protein sequence ID" value="KAG0568473.1"/>
    <property type="molecule type" value="Genomic_DNA"/>
</dbReference>
<feature type="region of interest" description="Disordered" evidence="6">
    <location>
        <begin position="862"/>
        <end position="895"/>
    </location>
</feature>
<keyword evidence="4" id="KW-0346">Stress response</keyword>
<dbReference type="SUPFAM" id="SSF48452">
    <property type="entry name" value="TPR-like"/>
    <property type="match status" value="2"/>
</dbReference>
<dbReference type="Gene3D" id="1.10.3210.10">
    <property type="entry name" value="Hypothetical protein af1432"/>
    <property type="match status" value="1"/>
</dbReference>
<feature type="region of interest" description="Disordered" evidence="6">
    <location>
        <begin position="64"/>
        <end position="93"/>
    </location>
</feature>
<comment type="caution">
    <text evidence="9">The sequence shown here is derived from an EMBL/GenBank/DDBJ whole genome shotgun (WGS) entry which is preliminary data.</text>
</comment>
<feature type="domain" description="EF-hand" evidence="7">
    <location>
        <begin position="699"/>
        <end position="734"/>
    </location>
</feature>
<name>A0A8T0HAM4_CERPU</name>
<dbReference type="PROSITE" id="PS00018">
    <property type="entry name" value="EF_HAND_1"/>
    <property type="match status" value="1"/>
</dbReference>
<reference evidence="9 10" key="1">
    <citation type="submission" date="2020-06" db="EMBL/GenBank/DDBJ databases">
        <title>WGS assembly of Ceratodon purpureus strain R40.</title>
        <authorList>
            <person name="Carey S.B."/>
            <person name="Jenkins J."/>
            <person name="Shu S."/>
            <person name="Lovell J.T."/>
            <person name="Sreedasyam A."/>
            <person name="Maumus F."/>
            <person name="Tiley G.P."/>
            <person name="Fernandez-Pozo N."/>
            <person name="Barry K."/>
            <person name="Chen C."/>
            <person name="Wang M."/>
            <person name="Lipzen A."/>
            <person name="Daum C."/>
            <person name="Saski C.A."/>
            <person name="Payton A.C."/>
            <person name="Mcbreen J.C."/>
            <person name="Conrad R.E."/>
            <person name="Kollar L.M."/>
            <person name="Olsson S."/>
            <person name="Huttunen S."/>
            <person name="Landis J.B."/>
            <person name="Wickett N.J."/>
            <person name="Johnson M.G."/>
            <person name="Rensing S.A."/>
            <person name="Grimwood J."/>
            <person name="Schmutz J."/>
            <person name="Mcdaniel S.F."/>
        </authorList>
    </citation>
    <scope>NUCLEOTIDE SEQUENCE [LARGE SCALE GENOMIC DNA]</scope>
    <source>
        <strain evidence="9 10">R40</strain>
    </source>
</reference>
<dbReference type="Pfam" id="PF13432">
    <property type="entry name" value="TPR_16"/>
    <property type="match status" value="1"/>
</dbReference>
<dbReference type="InterPro" id="IPR006674">
    <property type="entry name" value="HD_domain"/>
</dbReference>
<dbReference type="GO" id="GO:0008728">
    <property type="term" value="F:GTP diphosphokinase activity"/>
    <property type="evidence" value="ECO:0007669"/>
    <property type="project" value="UniProtKB-EC"/>
</dbReference>
<dbReference type="CDD" id="cd05399">
    <property type="entry name" value="NT_Rel-Spo_like"/>
    <property type="match status" value="1"/>
</dbReference>
<dbReference type="InterPro" id="IPR011992">
    <property type="entry name" value="EF-hand-dom_pair"/>
</dbReference>
<dbReference type="CDD" id="cd00051">
    <property type="entry name" value="EFh"/>
    <property type="match status" value="1"/>
</dbReference>
<dbReference type="SUPFAM" id="SSF81301">
    <property type="entry name" value="Nucleotidyltransferase"/>
    <property type="match status" value="1"/>
</dbReference>
<dbReference type="SUPFAM" id="SSF109604">
    <property type="entry name" value="HD-domain/PDEase-like"/>
    <property type="match status" value="1"/>
</dbReference>
<evidence type="ECO:0000256" key="1">
    <source>
        <dbReference type="ARBA" id="ARBA00007476"/>
    </source>
</evidence>
<dbReference type="Pfam" id="PF04607">
    <property type="entry name" value="RelA_SpoT"/>
    <property type="match status" value="1"/>
</dbReference>
<dbReference type="Gene3D" id="1.25.40.10">
    <property type="entry name" value="Tetratricopeptide repeat domain"/>
    <property type="match status" value="3"/>
</dbReference>
<dbReference type="Gene3D" id="3.30.460.10">
    <property type="entry name" value="Beta Polymerase, domain 2"/>
    <property type="match status" value="1"/>
</dbReference>
<dbReference type="FunFam" id="3.30.460.10:FF:000025">
    <property type="entry name" value="probable GTP diphosphokinase CRSH, chloroplastic"/>
    <property type="match status" value="1"/>
</dbReference>
<feature type="compositionally biased region" description="Low complexity" evidence="6">
    <location>
        <begin position="866"/>
        <end position="878"/>
    </location>
</feature>
<dbReference type="EC" id="2.7.6.5" evidence="2"/>